<dbReference type="Pfam" id="PF20152">
    <property type="entry name" value="DUF6534"/>
    <property type="match status" value="1"/>
</dbReference>
<keyword evidence="1" id="KW-0472">Membrane</keyword>
<dbReference type="Proteomes" id="UP001175226">
    <property type="component" value="Unassembled WGS sequence"/>
</dbReference>
<keyword evidence="1" id="KW-1133">Transmembrane helix</keyword>
<comment type="caution">
    <text evidence="3">The sequence shown here is derived from an EMBL/GenBank/DDBJ whole genome shotgun (WGS) entry which is preliminary data.</text>
</comment>
<feature type="transmembrane region" description="Helical" evidence="1">
    <location>
        <begin position="46"/>
        <end position="70"/>
    </location>
</feature>
<organism evidence="3 4">
    <name type="scientific">Armillaria borealis</name>
    <dbReference type="NCBI Taxonomy" id="47425"/>
    <lineage>
        <taxon>Eukaryota</taxon>
        <taxon>Fungi</taxon>
        <taxon>Dikarya</taxon>
        <taxon>Basidiomycota</taxon>
        <taxon>Agaricomycotina</taxon>
        <taxon>Agaricomycetes</taxon>
        <taxon>Agaricomycetidae</taxon>
        <taxon>Agaricales</taxon>
        <taxon>Marasmiineae</taxon>
        <taxon>Physalacriaceae</taxon>
        <taxon>Armillaria</taxon>
    </lineage>
</organism>
<feature type="transmembrane region" description="Helical" evidence="1">
    <location>
        <begin position="129"/>
        <end position="151"/>
    </location>
</feature>
<accession>A0AA39JIE5</accession>
<evidence type="ECO:0000313" key="3">
    <source>
        <dbReference type="EMBL" id="KAK0442994.1"/>
    </source>
</evidence>
<feature type="transmembrane region" description="Helical" evidence="1">
    <location>
        <begin position="163"/>
        <end position="181"/>
    </location>
</feature>
<keyword evidence="4" id="KW-1185">Reference proteome</keyword>
<dbReference type="InterPro" id="IPR045339">
    <property type="entry name" value="DUF6534"/>
</dbReference>
<dbReference type="AlphaFoldDB" id="A0AA39JIE5"/>
<evidence type="ECO:0000259" key="2">
    <source>
        <dbReference type="Pfam" id="PF20152"/>
    </source>
</evidence>
<feature type="transmembrane region" description="Helical" evidence="1">
    <location>
        <begin position="90"/>
        <end position="108"/>
    </location>
</feature>
<name>A0AA39JIE5_9AGAR</name>
<sequence>MSLTEFPEPGASSFNYRPLFVMVIVVGVQGIYIIRIWKLGRYFHRILPWIVSLTFLVALGNGIFSVYAAYIISDFKALPGVEGSICVIHTIPPFSDFIIALSMCYYLRKSRQAYGLSKASDKLLGIMRLGVISGLATSICSLLILITYLAWPNTLIFFGIDLILPKLYINSLLAMYVLPVLDRYWKANIPRLNSRKARTNDSSDESKAVRALTYNNSGTEVAHISISMRSSVSLDHAK</sequence>
<feature type="transmembrane region" description="Helical" evidence="1">
    <location>
        <begin position="16"/>
        <end position="34"/>
    </location>
</feature>
<reference evidence="3" key="1">
    <citation type="submission" date="2023-06" db="EMBL/GenBank/DDBJ databases">
        <authorList>
            <consortium name="Lawrence Berkeley National Laboratory"/>
            <person name="Ahrendt S."/>
            <person name="Sahu N."/>
            <person name="Indic B."/>
            <person name="Wong-Bajracharya J."/>
            <person name="Merenyi Z."/>
            <person name="Ke H.-M."/>
            <person name="Monk M."/>
            <person name="Kocsube S."/>
            <person name="Drula E."/>
            <person name="Lipzen A."/>
            <person name="Balint B."/>
            <person name="Henrissat B."/>
            <person name="Andreopoulos B."/>
            <person name="Martin F.M."/>
            <person name="Harder C.B."/>
            <person name="Rigling D."/>
            <person name="Ford K.L."/>
            <person name="Foster G.D."/>
            <person name="Pangilinan J."/>
            <person name="Papanicolaou A."/>
            <person name="Barry K."/>
            <person name="LaButti K."/>
            <person name="Viragh M."/>
            <person name="Koriabine M."/>
            <person name="Yan M."/>
            <person name="Riley R."/>
            <person name="Champramary S."/>
            <person name="Plett K.L."/>
            <person name="Tsai I.J."/>
            <person name="Slot J."/>
            <person name="Sipos G."/>
            <person name="Plett J."/>
            <person name="Nagy L.G."/>
            <person name="Grigoriev I.V."/>
        </authorList>
    </citation>
    <scope>NUCLEOTIDE SEQUENCE</scope>
    <source>
        <strain evidence="3">FPL87.14</strain>
    </source>
</reference>
<evidence type="ECO:0000313" key="4">
    <source>
        <dbReference type="Proteomes" id="UP001175226"/>
    </source>
</evidence>
<keyword evidence="1" id="KW-0812">Transmembrane</keyword>
<evidence type="ECO:0000256" key="1">
    <source>
        <dbReference type="SAM" id="Phobius"/>
    </source>
</evidence>
<gene>
    <name evidence="3" type="ORF">EV421DRAFT_1903954</name>
</gene>
<feature type="domain" description="DUF6534" evidence="2">
    <location>
        <begin position="95"/>
        <end position="175"/>
    </location>
</feature>
<protein>
    <recommendedName>
        <fullName evidence="2">DUF6534 domain-containing protein</fullName>
    </recommendedName>
</protein>
<proteinExistence type="predicted"/>
<dbReference type="EMBL" id="JAUEPT010000024">
    <property type="protein sequence ID" value="KAK0442994.1"/>
    <property type="molecule type" value="Genomic_DNA"/>
</dbReference>